<gene>
    <name evidence="1" type="ORF">EUA03_12750</name>
</gene>
<dbReference type="Gene3D" id="1.10.287.1060">
    <property type="entry name" value="ESAT-6-like"/>
    <property type="match status" value="1"/>
</dbReference>
<reference evidence="1 2" key="1">
    <citation type="submission" date="2019-01" db="EMBL/GenBank/DDBJ databases">
        <title>High-quality-draft genome sequences of five non-tuberculosis mycobacteriaceae isolated from a nosocomial environment.</title>
        <authorList>
            <person name="Tiago I."/>
            <person name="Alarico S."/>
            <person name="Pereira S.G."/>
            <person name="Coelho C."/>
            <person name="Maranha A."/>
            <person name="Empadinhas N."/>
        </authorList>
    </citation>
    <scope>NUCLEOTIDE SEQUENCE [LARGE SCALE GENOMIC DNA]</scope>
    <source>
        <strain evidence="1 2">24AIII</strain>
    </source>
</reference>
<dbReference type="EMBL" id="SDLO01000008">
    <property type="protein sequence ID" value="TDK89641.1"/>
    <property type="molecule type" value="Genomic_DNA"/>
</dbReference>
<accession>A0A4R5WJA7</accession>
<evidence type="ECO:0000313" key="1">
    <source>
        <dbReference type="EMBL" id="TDK89641.1"/>
    </source>
</evidence>
<evidence type="ECO:0008006" key="3">
    <source>
        <dbReference type="Google" id="ProtNLM"/>
    </source>
</evidence>
<dbReference type="RefSeq" id="WP_133426801.1">
    <property type="nucleotide sequence ID" value="NZ_SDLO01000008.1"/>
</dbReference>
<organism evidence="1 2">
    <name type="scientific">Mycolicibacterium mucogenicum</name>
    <name type="common">Mycobacterium mucogenicum</name>
    <dbReference type="NCBI Taxonomy" id="56689"/>
    <lineage>
        <taxon>Bacteria</taxon>
        <taxon>Bacillati</taxon>
        <taxon>Actinomycetota</taxon>
        <taxon>Actinomycetes</taxon>
        <taxon>Mycobacteriales</taxon>
        <taxon>Mycobacteriaceae</taxon>
        <taxon>Mycolicibacterium</taxon>
    </lineage>
</organism>
<proteinExistence type="predicted"/>
<dbReference type="InterPro" id="IPR010310">
    <property type="entry name" value="T7SS_ESAT-6-like"/>
</dbReference>
<dbReference type="Proteomes" id="UP000294929">
    <property type="component" value="Unassembled WGS sequence"/>
</dbReference>
<sequence>MTGYTVDVDALNELRSKMQAYLAHCETSLSRVESLIGQVSQSWDGAAAEAYEARHRNWVRSAHDMRTALADFTAWSTQAEDAYRTVMAMNLRMAGK</sequence>
<dbReference type="AlphaFoldDB" id="A0A4R5WJA7"/>
<protein>
    <recommendedName>
        <fullName evidence="3">ESAT-6-like protein</fullName>
    </recommendedName>
</protein>
<comment type="caution">
    <text evidence="1">The sequence shown here is derived from an EMBL/GenBank/DDBJ whole genome shotgun (WGS) entry which is preliminary data.</text>
</comment>
<evidence type="ECO:0000313" key="2">
    <source>
        <dbReference type="Proteomes" id="UP000294929"/>
    </source>
</evidence>
<dbReference type="SUPFAM" id="SSF140453">
    <property type="entry name" value="EsxAB dimer-like"/>
    <property type="match status" value="1"/>
</dbReference>
<name>A0A4R5WJA7_MYCMU</name>
<dbReference type="InterPro" id="IPR036689">
    <property type="entry name" value="ESAT-6-like_sf"/>
</dbReference>
<dbReference type="Pfam" id="PF06013">
    <property type="entry name" value="WXG100"/>
    <property type="match status" value="1"/>
</dbReference>